<reference evidence="3" key="1">
    <citation type="journal article" date="2020" name="mSystems">
        <title>Genome- and Community-Level Interaction Insights into Carbon Utilization and Element Cycling Functions of Hydrothermarchaeota in Hydrothermal Sediment.</title>
        <authorList>
            <person name="Zhou Z."/>
            <person name="Liu Y."/>
            <person name="Xu W."/>
            <person name="Pan J."/>
            <person name="Luo Z.H."/>
            <person name="Li M."/>
        </authorList>
    </citation>
    <scope>NUCLEOTIDE SEQUENCE [LARGE SCALE GENOMIC DNA]</scope>
    <source>
        <strain evidence="3">SpSt-464</strain>
    </source>
</reference>
<dbReference type="Pfam" id="PF02591">
    <property type="entry name" value="Zn_ribbon_9"/>
    <property type="match status" value="1"/>
</dbReference>
<evidence type="ECO:0000256" key="1">
    <source>
        <dbReference type="SAM" id="Coils"/>
    </source>
</evidence>
<feature type="domain" description="C4-type zinc ribbon" evidence="2">
    <location>
        <begin position="198"/>
        <end position="229"/>
    </location>
</feature>
<keyword evidence="1" id="KW-0175">Coiled coil</keyword>
<gene>
    <name evidence="3" type="ORF">ENS15_01835</name>
</gene>
<dbReference type="Gene3D" id="1.10.287.1490">
    <property type="match status" value="1"/>
</dbReference>
<dbReference type="InterPro" id="IPR003743">
    <property type="entry name" value="Zf-RING_7"/>
</dbReference>
<feature type="coiled-coil region" evidence="1">
    <location>
        <begin position="104"/>
        <end position="169"/>
    </location>
</feature>
<dbReference type="EMBL" id="DSTT01000002">
    <property type="protein sequence ID" value="HFK23384.1"/>
    <property type="molecule type" value="Genomic_DNA"/>
</dbReference>
<name>A0A7C3N883_UNCW3</name>
<evidence type="ECO:0000259" key="2">
    <source>
        <dbReference type="Pfam" id="PF02591"/>
    </source>
</evidence>
<comment type="caution">
    <text evidence="3">The sequence shown here is derived from an EMBL/GenBank/DDBJ whole genome shotgun (WGS) entry which is preliminary data.</text>
</comment>
<dbReference type="AlphaFoldDB" id="A0A7C3N883"/>
<organism evidence="3">
    <name type="scientific">candidate division WOR-3 bacterium</name>
    <dbReference type="NCBI Taxonomy" id="2052148"/>
    <lineage>
        <taxon>Bacteria</taxon>
        <taxon>Bacteria division WOR-3</taxon>
    </lineage>
</organism>
<accession>A0A7C3N883</accession>
<protein>
    <recommendedName>
        <fullName evidence="2">C4-type zinc ribbon domain-containing protein</fullName>
    </recommendedName>
</protein>
<feature type="coiled-coil region" evidence="1">
    <location>
        <begin position="32"/>
        <end position="73"/>
    </location>
</feature>
<proteinExistence type="predicted"/>
<sequence length="240" mass="28778">MEDLYEIFQRIGQIEEKIEENRIKMGDKPLKRKELEDQLDSIIGKIENLKKEKEKLVSENKEFEQKIIVLRDKIEEDKKYLSNVKSNDEYMMISEGIKHKKDNISDSEDKILKNLSEIEKIENQIKKLEEENSTMENVKKEIEEINNILKDIEEENKKLDLEREKLVSSLPEEYQKKYQRIYDRRKKRAVILVREPYCLGCYSSIPAQLFDRIKSMKTIEYCINCGRIILFKKDENSNKF</sequence>
<evidence type="ECO:0000313" key="3">
    <source>
        <dbReference type="EMBL" id="HFK23384.1"/>
    </source>
</evidence>